<accession>A0ABV8EP30</accession>
<keyword evidence="3" id="KW-1185">Reference proteome</keyword>
<name>A0ABV8EP30_9BACT</name>
<comment type="caution">
    <text evidence="2">The sequence shown here is derived from an EMBL/GenBank/DDBJ whole genome shotgun (WGS) entry which is preliminary data.</text>
</comment>
<evidence type="ECO:0000313" key="2">
    <source>
        <dbReference type="EMBL" id="MFC3978072.1"/>
    </source>
</evidence>
<keyword evidence="2" id="KW-0378">Hydrolase</keyword>
<dbReference type="EC" id="3.-.-.-" evidence="2"/>
<proteinExistence type="predicted"/>
<dbReference type="GO" id="GO:0016787">
    <property type="term" value="F:hydrolase activity"/>
    <property type="evidence" value="ECO:0007669"/>
    <property type="project" value="UniProtKB-KW"/>
</dbReference>
<protein>
    <submittedName>
        <fullName evidence="2">Serine hydrolase domain-containing protein</fullName>
        <ecNumber evidence="2">3.-.-.-</ecNumber>
    </submittedName>
</protein>
<evidence type="ECO:0000313" key="3">
    <source>
        <dbReference type="Proteomes" id="UP001595766"/>
    </source>
</evidence>
<dbReference type="PANTHER" id="PTHR43283">
    <property type="entry name" value="BETA-LACTAMASE-RELATED"/>
    <property type="match status" value="1"/>
</dbReference>
<dbReference type="Proteomes" id="UP001595766">
    <property type="component" value="Unassembled WGS sequence"/>
</dbReference>
<dbReference type="RefSeq" id="WP_241296146.1">
    <property type="nucleotide sequence ID" value="NZ_JAKZGR010000012.1"/>
</dbReference>
<dbReference type="InterPro" id="IPR001466">
    <property type="entry name" value="Beta-lactam-related"/>
</dbReference>
<dbReference type="InterPro" id="IPR050789">
    <property type="entry name" value="Diverse_Enzym_Activities"/>
</dbReference>
<sequence>MKPASLLILLVLIISTHFQIYAQEKEMSKSLKSLTSMGWTNHDKHSIDSMANTMKRINSLIIVKNDTMVYESYFNGFDPNTDYSNIKSGSKSILNILVGIAVQEGFIQSIDQTVFDFLPEYFKEGMDPRKKQISIRHLMTMQSGLEPTSLDKYSAWVASEDWIAYALELPLLAEPGSLYGYSTGDTHLLGVVLAKAVGRSALEFAQEHLFSPMDIHVDQWTADPMGYHEGGNNIFIKPADYAKIGLMIKHGGKYLDKQIINKEWIDDSIAFKVEPHGISRPFPIDGYGYLWWLIDASGFKTYCGIGFGGQYMMTIPELDMIIVLTSQYRGSAPSQHFTDIATLINDFILAPFIK</sequence>
<gene>
    <name evidence="2" type="ORF">ACFOUP_16935</name>
</gene>
<reference evidence="3" key="1">
    <citation type="journal article" date="2019" name="Int. J. Syst. Evol. Microbiol.">
        <title>The Global Catalogue of Microorganisms (GCM) 10K type strain sequencing project: providing services to taxonomists for standard genome sequencing and annotation.</title>
        <authorList>
            <consortium name="The Broad Institute Genomics Platform"/>
            <consortium name="The Broad Institute Genome Sequencing Center for Infectious Disease"/>
            <person name="Wu L."/>
            <person name="Ma J."/>
        </authorList>
    </citation>
    <scope>NUCLEOTIDE SEQUENCE [LARGE SCALE GENOMIC DNA]</scope>
    <source>
        <strain evidence="3">CECT 8551</strain>
    </source>
</reference>
<dbReference type="InterPro" id="IPR012338">
    <property type="entry name" value="Beta-lactam/transpept-like"/>
</dbReference>
<organism evidence="2 3">
    <name type="scientific">Belliella kenyensis</name>
    <dbReference type="NCBI Taxonomy" id="1472724"/>
    <lineage>
        <taxon>Bacteria</taxon>
        <taxon>Pseudomonadati</taxon>
        <taxon>Bacteroidota</taxon>
        <taxon>Cytophagia</taxon>
        <taxon>Cytophagales</taxon>
        <taxon>Cyclobacteriaceae</taxon>
        <taxon>Belliella</taxon>
    </lineage>
</organism>
<dbReference type="PANTHER" id="PTHR43283:SF7">
    <property type="entry name" value="BETA-LACTAMASE-RELATED DOMAIN-CONTAINING PROTEIN"/>
    <property type="match status" value="1"/>
</dbReference>
<dbReference type="EMBL" id="JBHSAV010000092">
    <property type="protein sequence ID" value="MFC3978072.1"/>
    <property type="molecule type" value="Genomic_DNA"/>
</dbReference>
<evidence type="ECO:0000259" key="1">
    <source>
        <dbReference type="Pfam" id="PF00144"/>
    </source>
</evidence>
<dbReference type="SUPFAM" id="SSF56601">
    <property type="entry name" value="beta-lactamase/transpeptidase-like"/>
    <property type="match status" value="1"/>
</dbReference>
<feature type="domain" description="Beta-lactamase-related" evidence="1">
    <location>
        <begin position="59"/>
        <end position="336"/>
    </location>
</feature>
<dbReference type="Gene3D" id="3.40.710.10">
    <property type="entry name" value="DD-peptidase/beta-lactamase superfamily"/>
    <property type="match status" value="1"/>
</dbReference>
<dbReference type="Pfam" id="PF00144">
    <property type="entry name" value="Beta-lactamase"/>
    <property type="match status" value="1"/>
</dbReference>